<reference evidence="2" key="1">
    <citation type="submission" date="2022-10" db="EMBL/GenBank/DDBJ databases">
        <authorList>
            <person name="Hyden B.L."/>
            <person name="Feng K."/>
            <person name="Yates T."/>
            <person name="Jawdy S."/>
            <person name="Smart L.B."/>
            <person name="Muchero W."/>
        </authorList>
    </citation>
    <scope>NUCLEOTIDE SEQUENCE</scope>
    <source>
        <tissue evidence="2">Shoot tip</tissue>
    </source>
</reference>
<accession>A0ABQ9CAD6</accession>
<evidence type="ECO:0000256" key="1">
    <source>
        <dbReference type="SAM" id="Phobius"/>
    </source>
</evidence>
<evidence type="ECO:0000313" key="2">
    <source>
        <dbReference type="EMBL" id="KAJ6395141.1"/>
    </source>
</evidence>
<name>A0ABQ9CAD6_9ROSI</name>
<protein>
    <recommendedName>
        <fullName evidence="4">Secreted protein</fullName>
    </recommendedName>
</protein>
<comment type="caution">
    <text evidence="2">The sequence shown here is derived from an EMBL/GenBank/DDBJ whole genome shotgun (WGS) entry which is preliminary data.</text>
</comment>
<dbReference type="EMBL" id="JAPFFI010000004">
    <property type="protein sequence ID" value="KAJ6395141.1"/>
    <property type="molecule type" value="Genomic_DNA"/>
</dbReference>
<proteinExistence type="predicted"/>
<sequence>MKPRACLLLWREPSLAKVIILSTYFLMALARALVVLMRPCLRSWVVRPLRSARRWSGGRLSLGTRLPCLMAKKREPLSTSGKTCPQVILSVETKGEERVKRGERTSKDWLLPLMAARRR</sequence>
<feature type="transmembrane region" description="Helical" evidence="1">
    <location>
        <begin position="18"/>
        <end position="37"/>
    </location>
</feature>
<reference evidence="2" key="2">
    <citation type="journal article" date="2023" name="Int. J. Mol. Sci.">
        <title>De Novo Assembly and Annotation of 11 Diverse Shrub Willow (Salix) Genomes Reveals Novel Gene Organization in Sex-Linked Regions.</title>
        <authorList>
            <person name="Hyden B."/>
            <person name="Feng K."/>
            <person name="Yates T.B."/>
            <person name="Jawdy S."/>
            <person name="Cereghino C."/>
            <person name="Smart L.B."/>
            <person name="Muchero W."/>
        </authorList>
    </citation>
    <scope>NUCLEOTIDE SEQUENCE</scope>
    <source>
        <tissue evidence="2">Shoot tip</tissue>
    </source>
</reference>
<organism evidence="2 3">
    <name type="scientific">Salix suchowensis</name>
    <dbReference type="NCBI Taxonomy" id="1278906"/>
    <lineage>
        <taxon>Eukaryota</taxon>
        <taxon>Viridiplantae</taxon>
        <taxon>Streptophyta</taxon>
        <taxon>Embryophyta</taxon>
        <taxon>Tracheophyta</taxon>
        <taxon>Spermatophyta</taxon>
        <taxon>Magnoliopsida</taxon>
        <taxon>eudicotyledons</taxon>
        <taxon>Gunneridae</taxon>
        <taxon>Pentapetalae</taxon>
        <taxon>rosids</taxon>
        <taxon>fabids</taxon>
        <taxon>Malpighiales</taxon>
        <taxon>Salicaceae</taxon>
        <taxon>Saliceae</taxon>
        <taxon>Salix</taxon>
    </lineage>
</organism>
<evidence type="ECO:0008006" key="4">
    <source>
        <dbReference type="Google" id="ProtNLM"/>
    </source>
</evidence>
<keyword evidence="1" id="KW-0472">Membrane</keyword>
<dbReference type="Proteomes" id="UP001141253">
    <property type="component" value="Chromosome 4"/>
</dbReference>
<keyword evidence="1" id="KW-0812">Transmembrane</keyword>
<keyword evidence="1" id="KW-1133">Transmembrane helix</keyword>
<keyword evidence="3" id="KW-1185">Reference proteome</keyword>
<gene>
    <name evidence="2" type="ORF">OIU77_020411</name>
</gene>
<evidence type="ECO:0000313" key="3">
    <source>
        <dbReference type="Proteomes" id="UP001141253"/>
    </source>
</evidence>